<accession>A0A5C6M1S2</accession>
<dbReference type="EMBL" id="SRHE01000603">
    <property type="protein sequence ID" value="TWW08568.1"/>
    <property type="molecule type" value="Genomic_DNA"/>
</dbReference>
<organism evidence="1 2">
    <name type="scientific">Planctomyces bekefii</name>
    <dbReference type="NCBI Taxonomy" id="1653850"/>
    <lineage>
        <taxon>Bacteria</taxon>
        <taxon>Pseudomonadati</taxon>
        <taxon>Planctomycetota</taxon>
        <taxon>Planctomycetia</taxon>
        <taxon>Planctomycetales</taxon>
        <taxon>Planctomycetaceae</taxon>
        <taxon>Planctomyces</taxon>
    </lineage>
</organism>
<protein>
    <submittedName>
        <fullName evidence="1">Uncharacterized protein</fullName>
    </submittedName>
</protein>
<evidence type="ECO:0000313" key="1">
    <source>
        <dbReference type="EMBL" id="TWW08568.1"/>
    </source>
</evidence>
<gene>
    <name evidence="1" type="ORF">E3A20_23030</name>
</gene>
<dbReference type="AlphaFoldDB" id="A0A5C6M1S2"/>
<evidence type="ECO:0000313" key="2">
    <source>
        <dbReference type="Proteomes" id="UP000321083"/>
    </source>
</evidence>
<comment type="caution">
    <text evidence="1">The sequence shown here is derived from an EMBL/GenBank/DDBJ whole genome shotgun (WGS) entry which is preliminary data.</text>
</comment>
<proteinExistence type="predicted"/>
<reference evidence="1 2" key="2">
    <citation type="submission" date="2019-08" db="EMBL/GenBank/DDBJ databases">
        <authorList>
            <person name="Henke P."/>
        </authorList>
    </citation>
    <scope>NUCLEOTIDE SEQUENCE [LARGE SCALE GENOMIC DNA]</scope>
    <source>
        <strain evidence="1">Phe10_nw2017</strain>
    </source>
</reference>
<keyword evidence="2" id="KW-1185">Reference proteome</keyword>
<sequence>MHGTFLGDDPFGISATLQALAQDSPAPAAAALKGTAELLLRTTRPILSRSVRDLGNYTADFRDTFQSLVGDDPQVELLQPTWSSENHHFARADLAVRLLHRLLLQPPAPGRRTLLWGHSHAGNAFALLSNLLAGGPAVQQFFNAVGPRKETHWQAVRTELAHAPQPHPLAATVAAVTFGTPVRYGWDPSGLNAILHVSFHRPFDPARPEVARPLFPPWSPLDVATARWGDWVQTFAIADTDLNTGKSAEINQRLNTLLESELDEPAPEPETRLILSRRLRRLCSRWKHGTRCHTDGQNMLVDYQPSGQFTFPAIPIELAALGHGVATAVHWLPAHLQLIITALRSSPPAGQ</sequence>
<dbReference type="Proteomes" id="UP000321083">
    <property type="component" value="Unassembled WGS sequence"/>
</dbReference>
<name>A0A5C6M1S2_9PLAN</name>
<reference evidence="1 2" key="1">
    <citation type="submission" date="2019-08" db="EMBL/GenBank/DDBJ databases">
        <title>100 year-old enigma solved: identification of Planctomyces bekefii, the type genus and species of the phylum Planctomycetes.</title>
        <authorList>
            <person name="Svetlana D.N."/>
            <person name="Overmann J."/>
        </authorList>
    </citation>
    <scope>NUCLEOTIDE SEQUENCE [LARGE SCALE GENOMIC DNA]</scope>
    <source>
        <strain evidence="1">Phe10_nw2017</strain>
    </source>
</reference>